<dbReference type="SUPFAM" id="SSF51161">
    <property type="entry name" value="Trimeric LpxA-like enzymes"/>
    <property type="match status" value="1"/>
</dbReference>
<feature type="compositionally biased region" description="Basic residues" evidence="1">
    <location>
        <begin position="221"/>
        <end position="234"/>
    </location>
</feature>
<dbReference type="EMBL" id="HBIV01011391">
    <property type="protein sequence ID" value="CAE0656930.1"/>
    <property type="molecule type" value="Transcribed_RNA"/>
</dbReference>
<evidence type="ECO:0000256" key="1">
    <source>
        <dbReference type="SAM" id="MobiDB-lite"/>
    </source>
</evidence>
<name>A0A7S3YN87_9EUKA</name>
<feature type="region of interest" description="Disordered" evidence="1">
    <location>
        <begin position="147"/>
        <end position="178"/>
    </location>
</feature>
<evidence type="ECO:0000313" key="2">
    <source>
        <dbReference type="EMBL" id="CAE0656930.1"/>
    </source>
</evidence>
<reference evidence="2" key="1">
    <citation type="submission" date="2021-01" db="EMBL/GenBank/DDBJ databases">
        <authorList>
            <person name="Corre E."/>
            <person name="Pelletier E."/>
            <person name="Niang G."/>
            <person name="Scheremetjew M."/>
            <person name="Finn R."/>
            <person name="Kale V."/>
            <person name="Holt S."/>
            <person name="Cochrane G."/>
            <person name="Meng A."/>
            <person name="Brown T."/>
            <person name="Cohen L."/>
        </authorList>
    </citation>
    <scope>NUCLEOTIDE SEQUENCE</scope>
    <source>
        <strain evidence="2">CCCM811</strain>
    </source>
</reference>
<dbReference type="AlphaFoldDB" id="A0A7S3YN87"/>
<dbReference type="InterPro" id="IPR011004">
    <property type="entry name" value="Trimer_LpxA-like_sf"/>
</dbReference>
<organism evidence="2">
    <name type="scientific">Lotharella globosa</name>
    <dbReference type="NCBI Taxonomy" id="91324"/>
    <lineage>
        <taxon>Eukaryota</taxon>
        <taxon>Sar</taxon>
        <taxon>Rhizaria</taxon>
        <taxon>Cercozoa</taxon>
        <taxon>Chlorarachniophyceae</taxon>
        <taxon>Lotharella</taxon>
    </lineage>
</organism>
<feature type="compositionally biased region" description="Low complexity" evidence="1">
    <location>
        <begin position="169"/>
        <end position="178"/>
    </location>
</feature>
<accession>A0A7S3YN87</accession>
<sequence length="272" mass="30111">MPYDLFALRVCHSWGECILVTFRFLFLFSGSFWINLYYKLLGARIAPDALLMGTVAFDHDLIHIDKKAVLDEGASIHGHLYQDWLMTQGISSLNTQATLSVSSYMHCGDVIESNGTLLPLSKMLRSNRVKKGEMWHGFPARKVVRKGIKRRGARTRSATIHGGAKYAGSSFPSPSPSVFLSSRALSRPVGETHKLPRTYHSAAAAASGGGGRGSHSSSVANHHHAHPPHQHVRHVNTCNPSIRSPRRRSLRAQTQPNTPRHRSRRSGTLIEK</sequence>
<feature type="region of interest" description="Disordered" evidence="1">
    <location>
        <begin position="203"/>
        <end position="272"/>
    </location>
</feature>
<protein>
    <submittedName>
        <fullName evidence="2">Uncharacterized protein</fullName>
    </submittedName>
</protein>
<proteinExistence type="predicted"/>
<gene>
    <name evidence="2" type="ORF">LGLO00237_LOCUS8497</name>
</gene>